<dbReference type="InterPro" id="IPR015797">
    <property type="entry name" value="NUDIX_hydrolase-like_dom_sf"/>
</dbReference>
<evidence type="ECO:0000256" key="7">
    <source>
        <dbReference type="ARBA" id="ARBA00023242"/>
    </source>
</evidence>
<evidence type="ECO:0000256" key="4">
    <source>
        <dbReference type="ARBA" id="ARBA00022801"/>
    </source>
</evidence>
<organism evidence="19 20">
    <name type="scientific">Haemaphysalis longicornis</name>
    <name type="common">Bush tick</name>
    <dbReference type="NCBI Taxonomy" id="44386"/>
    <lineage>
        <taxon>Eukaryota</taxon>
        <taxon>Metazoa</taxon>
        <taxon>Ecdysozoa</taxon>
        <taxon>Arthropoda</taxon>
        <taxon>Chelicerata</taxon>
        <taxon>Arachnida</taxon>
        <taxon>Acari</taxon>
        <taxon>Parasitiformes</taxon>
        <taxon>Ixodida</taxon>
        <taxon>Ixodoidea</taxon>
        <taxon>Ixodidae</taxon>
        <taxon>Haemaphysalinae</taxon>
        <taxon>Haemaphysalis</taxon>
    </lineage>
</organism>
<evidence type="ECO:0000256" key="6">
    <source>
        <dbReference type="ARBA" id="ARBA00023080"/>
    </source>
</evidence>
<comment type="caution">
    <text evidence="19">The sequence shown here is derived from an EMBL/GenBank/DDBJ whole genome shotgun (WGS) entry which is preliminary data.</text>
</comment>
<evidence type="ECO:0000256" key="14">
    <source>
        <dbReference type="ARBA" id="ARBA00043162"/>
    </source>
</evidence>
<dbReference type="InterPro" id="IPR020084">
    <property type="entry name" value="NUDIX_hydrolase_CS"/>
</dbReference>
<dbReference type="GO" id="GO:1990174">
    <property type="term" value="F:phosphodiesterase decapping endonuclease activity"/>
    <property type="evidence" value="ECO:0007669"/>
    <property type="project" value="TreeGrafter"/>
</dbReference>
<dbReference type="OrthoDB" id="5950381at2759"/>
<comment type="catalytic activity">
    <reaction evidence="17">
        <text>dIDP + H2O = dIMP + phosphate + H(+)</text>
        <dbReference type="Rhea" id="RHEA:35211"/>
        <dbReference type="ChEBI" id="CHEBI:15377"/>
        <dbReference type="ChEBI" id="CHEBI:15378"/>
        <dbReference type="ChEBI" id="CHEBI:43474"/>
        <dbReference type="ChEBI" id="CHEBI:61194"/>
        <dbReference type="ChEBI" id="CHEBI:62286"/>
        <dbReference type="EC" id="3.6.1.64"/>
    </reaction>
    <physiologicalReaction direction="left-to-right" evidence="17">
        <dbReference type="Rhea" id="RHEA:35212"/>
    </physiologicalReaction>
</comment>
<evidence type="ECO:0000256" key="15">
    <source>
        <dbReference type="ARBA" id="ARBA00047661"/>
    </source>
</evidence>
<reference evidence="19 20" key="1">
    <citation type="journal article" date="2020" name="Cell">
        <title>Large-Scale Comparative Analyses of Tick Genomes Elucidate Their Genetic Diversity and Vector Capacities.</title>
        <authorList>
            <consortium name="Tick Genome and Microbiome Consortium (TIGMIC)"/>
            <person name="Jia N."/>
            <person name="Wang J."/>
            <person name="Shi W."/>
            <person name="Du L."/>
            <person name="Sun Y."/>
            <person name="Zhan W."/>
            <person name="Jiang J.F."/>
            <person name="Wang Q."/>
            <person name="Zhang B."/>
            <person name="Ji P."/>
            <person name="Bell-Sakyi L."/>
            <person name="Cui X.M."/>
            <person name="Yuan T.T."/>
            <person name="Jiang B.G."/>
            <person name="Yang W.F."/>
            <person name="Lam T.T."/>
            <person name="Chang Q.C."/>
            <person name="Ding S.J."/>
            <person name="Wang X.J."/>
            <person name="Zhu J.G."/>
            <person name="Ruan X.D."/>
            <person name="Zhao L."/>
            <person name="Wei J.T."/>
            <person name="Ye R.Z."/>
            <person name="Que T.C."/>
            <person name="Du C.H."/>
            <person name="Zhou Y.H."/>
            <person name="Cheng J.X."/>
            <person name="Dai P.F."/>
            <person name="Guo W.B."/>
            <person name="Han X.H."/>
            <person name="Huang E.J."/>
            <person name="Li L.F."/>
            <person name="Wei W."/>
            <person name="Gao Y.C."/>
            <person name="Liu J.Z."/>
            <person name="Shao H.Z."/>
            <person name="Wang X."/>
            <person name="Wang C.C."/>
            <person name="Yang T.C."/>
            <person name="Huo Q.B."/>
            <person name="Li W."/>
            <person name="Chen H.Y."/>
            <person name="Chen S.E."/>
            <person name="Zhou L.G."/>
            <person name="Ni X.B."/>
            <person name="Tian J.H."/>
            <person name="Sheng Y."/>
            <person name="Liu T."/>
            <person name="Pan Y.S."/>
            <person name="Xia L.Y."/>
            <person name="Li J."/>
            <person name="Zhao F."/>
            <person name="Cao W.C."/>
        </authorList>
    </citation>
    <scope>NUCLEOTIDE SEQUENCE [LARGE SCALE GENOMIC DNA]</scope>
    <source>
        <strain evidence="19">HaeL-2018</strain>
    </source>
</reference>
<accession>A0A9J6GUX7</accession>
<sequence length="231" mass="25374">MSTGSRNVEKKPAVGTAEPYKHPLDLSIVEKLKLNQHGYEACCVAHALATGYRHVAHVMIWAPTDTMIMRRYKQKAVIMAVLRYDGYLGFPGGTLDPGETPAQAVNREMREEVNVDTSRFSVSEPDHLISFANAAKQFVCHFYSLRLTLDELLAIEKAAIGSLEHGHETLGILRVPLYTMAESSRGLPVFLAHKFAGAAREQLLYGAVRLGVLDADAVLDALKAAQHVGYT</sequence>
<dbReference type="OMA" id="VVLMQMR"/>
<comment type="catalytic activity">
    <reaction evidence="16">
        <text>IDP + H2O = IMP + phosphate + H(+)</text>
        <dbReference type="Rhea" id="RHEA:35207"/>
        <dbReference type="ChEBI" id="CHEBI:15377"/>
        <dbReference type="ChEBI" id="CHEBI:15378"/>
        <dbReference type="ChEBI" id="CHEBI:43474"/>
        <dbReference type="ChEBI" id="CHEBI:58053"/>
        <dbReference type="ChEBI" id="CHEBI:58280"/>
        <dbReference type="EC" id="3.6.1.64"/>
    </reaction>
    <physiologicalReaction direction="left-to-right" evidence="16">
        <dbReference type="Rhea" id="RHEA:35208"/>
    </physiologicalReaction>
</comment>
<feature type="domain" description="Nudix hydrolase" evidence="18">
    <location>
        <begin position="51"/>
        <end position="205"/>
    </location>
</feature>
<protein>
    <recommendedName>
        <fullName evidence="10">U8 snoRNA-decapping enzyme</fullName>
        <ecNumber evidence="9">3.6.1.64</ecNumber>
    </recommendedName>
    <alternativeName>
        <fullName evidence="13">IDP phosphatase</fullName>
    </alternativeName>
    <alternativeName>
        <fullName evidence="11">Inosine diphosphate phosphatase</fullName>
    </alternativeName>
    <alternativeName>
        <fullName evidence="12">Nucleoside diphosphate-linked moiety X motif 16</fullName>
    </alternativeName>
    <alternativeName>
        <fullName evidence="14">m7GpppN-mRNA hydrolase</fullName>
    </alternativeName>
</protein>
<comment type="cofactor">
    <cofactor evidence="1">
        <name>Co(2+)</name>
        <dbReference type="ChEBI" id="CHEBI:48828"/>
    </cofactor>
</comment>
<keyword evidence="20" id="KW-1185">Reference proteome</keyword>
<keyword evidence="4" id="KW-0378">Hydrolase</keyword>
<dbReference type="VEuPathDB" id="VectorBase:HLOH_052044"/>
<dbReference type="InterPro" id="IPR054754">
    <property type="entry name" value="NudT16"/>
</dbReference>
<dbReference type="PANTHER" id="PTHR31699">
    <property type="entry name" value="NUDIX T16 FAMILY MEMBER"/>
    <property type="match status" value="1"/>
</dbReference>
<dbReference type="GO" id="GO:0140933">
    <property type="term" value="F:5'-(N(7)-methylguanosine 5'-triphospho)-[mRNA] hydrolase activity"/>
    <property type="evidence" value="ECO:0007669"/>
    <property type="project" value="UniProtKB-EC"/>
</dbReference>
<evidence type="ECO:0000256" key="10">
    <source>
        <dbReference type="ARBA" id="ARBA00039871"/>
    </source>
</evidence>
<dbReference type="PROSITE" id="PS00893">
    <property type="entry name" value="NUDIX_BOX"/>
    <property type="match status" value="1"/>
</dbReference>
<dbReference type="GO" id="GO:0005730">
    <property type="term" value="C:nucleolus"/>
    <property type="evidence" value="ECO:0007669"/>
    <property type="project" value="UniProtKB-SubCell"/>
</dbReference>
<dbReference type="Pfam" id="PF22327">
    <property type="entry name" value="Nudt16-like"/>
    <property type="match status" value="1"/>
</dbReference>
<dbReference type="GO" id="GO:0009117">
    <property type="term" value="P:nucleotide metabolic process"/>
    <property type="evidence" value="ECO:0007669"/>
    <property type="project" value="UniProtKB-KW"/>
</dbReference>
<dbReference type="PROSITE" id="PS51462">
    <property type="entry name" value="NUDIX"/>
    <property type="match status" value="1"/>
</dbReference>
<evidence type="ECO:0000256" key="3">
    <source>
        <dbReference type="ARBA" id="ARBA00004642"/>
    </source>
</evidence>
<evidence type="ECO:0000256" key="2">
    <source>
        <dbReference type="ARBA" id="ARBA00004604"/>
    </source>
</evidence>
<dbReference type="GO" id="GO:1990003">
    <property type="term" value="F:IDP phosphatase activity"/>
    <property type="evidence" value="ECO:0007669"/>
    <property type="project" value="UniProtKB-EC"/>
</dbReference>
<evidence type="ECO:0000256" key="17">
    <source>
        <dbReference type="ARBA" id="ARBA00048945"/>
    </source>
</evidence>
<evidence type="ECO:0000256" key="13">
    <source>
        <dbReference type="ARBA" id="ARBA00042015"/>
    </source>
</evidence>
<keyword evidence="5" id="KW-0694">RNA-binding</keyword>
<evidence type="ECO:0000256" key="11">
    <source>
        <dbReference type="ARBA" id="ARBA00041450"/>
    </source>
</evidence>
<dbReference type="InterPro" id="IPR000086">
    <property type="entry name" value="NUDIX_hydrolase_dom"/>
</dbReference>
<evidence type="ECO:0000256" key="16">
    <source>
        <dbReference type="ARBA" id="ARBA00047875"/>
    </source>
</evidence>
<evidence type="ECO:0000313" key="19">
    <source>
        <dbReference type="EMBL" id="KAH9382262.1"/>
    </source>
</evidence>
<dbReference type="Proteomes" id="UP000821853">
    <property type="component" value="Chromosome 9"/>
</dbReference>
<gene>
    <name evidence="19" type="ORF">HPB48_021281</name>
</gene>
<comment type="catalytic activity">
    <reaction evidence="15">
        <text>a 5'-end (N(7)-methyl 5'-triphosphoguanosine)-ribonucleoside in mRNA + H2O = N(7)-methyl-GDP + a 5'-end phospho-ribonucleoside in mRNA + 2 H(+)</text>
        <dbReference type="Rhea" id="RHEA:67484"/>
        <dbReference type="Rhea" id="RHEA-COMP:15692"/>
        <dbReference type="Rhea" id="RHEA-COMP:17167"/>
        <dbReference type="ChEBI" id="CHEBI:15377"/>
        <dbReference type="ChEBI" id="CHEBI:15378"/>
        <dbReference type="ChEBI" id="CHEBI:63714"/>
        <dbReference type="ChEBI" id="CHEBI:138282"/>
        <dbReference type="ChEBI" id="CHEBI:156461"/>
        <dbReference type="EC" id="3.6.1.62"/>
    </reaction>
    <physiologicalReaction direction="left-to-right" evidence="15">
        <dbReference type="Rhea" id="RHEA:67485"/>
    </physiologicalReaction>
</comment>
<keyword evidence="7" id="KW-0539">Nucleus</keyword>
<dbReference type="EMBL" id="JABSTR010000011">
    <property type="protein sequence ID" value="KAH9382262.1"/>
    <property type="molecule type" value="Genomic_DNA"/>
</dbReference>
<keyword evidence="6" id="KW-0546">Nucleotide metabolism</keyword>
<evidence type="ECO:0000256" key="1">
    <source>
        <dbReference type="ARBA" id="ARBA00001941"/>
    </source>
</evidence>
<evidence type="ECO:0000256" key="12">
    <source>
        <dbReference type="ARBA" id="ARBA00041656"/>
    </source>
</evidence>
<evidence type="ECO:0000256" key="8">
    <source>
        <dbReference type="ARBA" id="ARBA00038173"/>
    </source>
</evidence>
<name>A0A9J6GUX7_HAELO</name>
<dbReference type="GO" id="GO:0006402">
    <property type="term" value="P:mRNA catabolic process"/>
    <property type="evidence" value="ECO:0007669"/>
    <property type="project" value="TreeGrafter"/>
</dbReference>
<dbReference type="EC" id="3.6.1.64" evidence="9"/>
<evidence type="ECO:0000256" key="5">
    <source>
        <dbReference type="ARBA" id="ARBA00022884"/>
    </source>
</evidence>
<dbReference type="PANTHER" id="PTHR31699:SF1">
    <property type="entry name" value="U8 SNORNA-DECAPPING ENZYME"/>
    <property type="match status" value="1"/>
</dbReference>
<evidence type="ECO:0000313" key="20">
    <source>
        <dbReference type="Proteomes" id="UP000821853"/>
    </source>
</evidence>
<evidence type="ECO:0000259" key="18">
    <source>
        <dbReference type="PROSITE" id="PS51462"/>
    </source>
</evidence>
<dbReference type="Gene3D" id="3.90.79.10">
    <property type="entry name" value="Nucleoside Triphosphate Pyrophosphohydrolase"/>
    <property type="match status" value="1"/>
</dbReference>
<comment type="similarity">
    <text evidence="8">Belongs to the Nudix hydrolase family. NUDT16 subfamily.</text>
</comment>
<dbReference type="GO" id="GO:0016077">
    <property type="term" value="P:sno(s)RNA catabolic process"/>
    <property type="evidence" value="ECO:0007669"/>
    <property type="project" value="TreeGrafter"/>
</dbReference>
<evidence type="ECO:0000256" key="9">
    <source>
        <dbReference type="ARBA" id="ARBA00038899"/>
    </source>
</evidence>
<dbReference type="GO" id="GO:0030515">
    <property type="term" value="F:snoRNA binding"/>
    <property type="evidence" value="ECO:0007669"/>
    <property type="project" value="TreeGrafter"/>
</dbReference>
<dbReference type="GO" id="GO:0005654">
    <property type="term" value="C:nucleoplasm"/>
    <property type="evidence" value="ECO:0007669"/>
    <property type="project" value="UniProtKB-SubCell"/>
</dbReference>
<comment type="subcellular location">
    <subcellularLocation>
        <location evidence="2">Nucleus</location>
        <location evidence="2">Nucleolus</location>
    </subcellularLocation>
    <subcellularLocation>
        <location evidence="3">Nucleus</location>
        <location evidence="3">Nucleoplasm</location>
    </subcellularLocation>
</comment>
<proteinExistence type="inferred from homology"/>
<dbReference type="SUPFAM" id="SSF55811">
    <property type="entry name" value="Nudix"/>
    <property type="match status" value="1"/>
</dbReference>
<dbReference type="AlphaFoldDB" id="A0A9J6GUX7"/>